<evidence type="ECO:0000313" key="4">
    <source>
        <dbReference type="EMBL" id="MBG0564807.1"/>
    </source>
</evidence>
<proteinExistence type="predicted"/>
<keyword evidence="2" id="KW-0812">Transmembrane</keyword>
<protein>
    <submittedName>
        <fullName evidence="4">RICIN domain-containing protein</fullName>
    </submittedName>
</protein>
<evidence type="ECO:0000313" key="5">
    <source>
        <dbReference type="Proteomes" id="UP000598146"/>
    </source>
</evidence>
<reference evidence="4" key="1">
    <citation type="submission" date="2020-11" db="EMBL/GenBank/DDBJ databases">
        <title>Isolation and identification of active actinomycetes.</title>
        <authorList>
            <person name="Sun X."/>
        </authorList>
    </citation>
    <scope>NUCLEOTIDE SEQUENCE</scope>
    <source>
        <strain evidence="4">NEAU-A11</strain>
    </source>
</reference>
<organism evidence="4 5">
    <name type="scientific">Actinoplanes aureus</name>
    <dbReference type="NCBI Taxonomy" id="2792083"/>
    <lineage>
        <taxon>Bacteria</taxon>
        <taxon>Bacillati</taxon>
        <taxon>Actinomycetota</taxon>
        <taxon>Actinomycetes</taxon>
        <taxon>Micromonosporales</taxon>
        <taxon>Micromonosporaceae</taxon>
        <taxon>Actinoplanes</taxon>
    </lineage>
</organism>
<dbReference type="InterPro" id="IPR035992">
    <property type="entry name" value="Ricin_B-like_lectins"/>
</dbReference>
<dbReference type="Pfam" id="PF00652">
    <property type="entry name" value="Ricin_B_lectin"/>
    <property type="match status" value="1"/>
</dbReference>
<dbReference type="Gene3D" id="2.80.10.50">
    <property type="match status" value="1"/>
</dbReference>
<keyword evidence="2" id="KW-0472">Membrane</keyword>
<dbReference type="AlphaFoldDB" id="A0A931FZI7"/>
<sequence>MLVRPFVLQDGDRAEVPASGATWPADPTRETPTQLIPVVPAEPGPPTRRVERARRSLLLAGSAVVALLAVVGWTVVRPALAPTVSTSLPDQQFPVVSGPAPAASVTTSGESVAGGGNADDTGGEASADDAVEPRNPSTSRPSVSTARPRTPQPTSPAATATKPTTAAPPAGLAPSPLTGPAALVSGNGLCLDLRGGDIGEGSDVHVDDCNGTSPQRWLLNSDRTLEVGDLCAYMEGDGGVELARCDGRNTAQWALNNDGRVMNAANGRCLTDPHFGARPANEVVVAPCAGTSNQRWTFR</sequence>
<keyword evidence="2" id="KW-1133">Transmembrane helix</keyword>
<comment type="caution">
    <text evidence="4">The sequence shown here is derived from an EMBL/GenBank/DDBJ whole genome shotgun (WGS) entry which is preliminary data.</text>
</comment>
<dbReference type="SMART" id="SM00458">
    <property type="entry name" value="RICIN"/>
    <property type="match status" value="1"/>
</dbReference>
<dbReference type="InterPro" id="IPR000772">
    <property type="entry name" value="Ricin_B_lectin"/>
</dbReference>
<evidence type="ECO:0000256" key="2">
    <source>
        <dbReference type="SAM" id="Phobius"/>
    </source>
</evidence>
<name>A0A931FZI7_9ACTN</name>
<feature type="region of interest" description="Disordered" evidence="1">
    <location>
        <begin position="97"/>
        <end position="179"/>
    </location>
</feature>
<evidence type="ECO:0000256" key="1">
    <source>
        <dbReference type="SAM" id="MobiDB-lite"/>
    </source>
</evidence>
<gene>
    <name evidence="4" type="ORF">I4J89_25490</name>
</gene>
<feature type="compositionally biased region" description="Low complexity" evidence="1">
    <location>
        <begin position="155"/>
        <end position="179"/>
    </location>
</feature>
<dbReference type="PROSITE" id="PS50231">
    <property type="entry name" value="RICIN_B_LECTIN"/>
    <property type="match status" value="1"/>
</dbReference>
<feature type="domain" description="Ricin B lectin" evidence="3">
    <location>
        <begin position="179"/>
        <end position="299"/>
    </location>
</feature>
<feature type="compositionally biased region" description="Polar residues" evidence="1">
    <location>
        <begin position="135"/>
        <end position="144"/>
    </location>
</feature>
<dbReference type="SUPFAM" id="SSF50370">
    <property type="entry name" value="Ricin B-like lectins"/>
    <property type="match status" value="1"/>
</dbReference>
<dbReference type="Proteomes" id="UP000598146">
    <property type="component" value="Unassembled WGS sequence"/>
</dbReference>
<keyword evidence="5" id="KW-1185">Reference proteome</keyword>
<feature type="transmembrane region" description="Helical" evidence="2">
    <location>
        <begin position="57"/>
        <end position="76"/>
    </location>
</feature>
<dbReference type="EMBL" id="JADQTO010000012">
    <property type="protein sequence ID" value="MBG0564807.1"/>
    <property type="molecule type" value="Genomic_DNA"/>
</dbReference>
<evidence type="ECO:0000259" key="3">
    <source>
        <dbReference type="SMART" id="SM00458"/>
    </source>
</evidence>
<accession>A0A931FZI7</accession>